<dbReference type="InterPro" id="IPR030183">
    <property type="entry name" value="SLAC/SLAH"/>
</dbReference>
<dbReference type="AlphaFoldDB" id="A0A0E0LHU5"/>
<dbReference type="Gramene" id="OPUNC07G04980.1">
    <property type="protein sequence ID" value="OPUNC07G04980.1"/>
    <property type="gene ID" value="OPUNC07G04980"/>
</dbReference>
<keyword evidence="13" id="KW-1185">Reference proteome</keyword>
<keyword evidence="8" id="KW-0406">Ion transport</keyword>
<evidence type="ECO:0000256" key="6">
    <source>
        <dbReference type="ARBA" id="ARBA00022692"/>
    </source>
</evidence>
<evidence type="ECO:0000256" key="5">
    <source>
        <dbReference type="ARBA" id="ARBA00022475"/>
    </source>
</evidence>
<feature type="transmembrane region" description="Helical" evidence="11">
    <location>
        <begin position="451"/>
        <end position="472"/>
    </location>
</feature>
<feature type="compositionally biased region" description="Low complexity" evidence="10">
    <location>
        <begin position="126"/>
        <end position="145"/>
    </location>
</feature>
<reference evidence="12" key="2">
    <citation type="submission" date="2018-05" db="EMBL/GenBank/DDBJ databases">
        <title>OpunRS2 (Oryza punctata Reference Sequence Version 2).</title>
        <authorList>
            <person name="Zhang J."/>
            <person name="Kudrna D."/>
            <person name="Lee S."/>
            <person name="Talag J."/>
            <person name="Welchert J."/>
            <person name="Wing R.A."/>
        </authorList>
    </citation>
    <scope>NUCLEOTIDE SEQUENCE [LARGE SCALE GENOMIC DNA]</scope>
</reference>
<protein>
    <submittedName>
        <fullName evidence="12">Uncharacterized protein</fullName>
    </submittedName>
</protein>
<accession>A0A0E0LHU5</accession>
<dbReference type="PANTHER" id="PTHR31269">
    <property type="entry name" value="S-TYPE ANION CHANNEL SLAH3"/>
    <property type="match status" value="1"/>
</dbReference>
<evidence type="ECO:0000256" key="2">
    <source>
        <dbReference type="ARBA" id="ARBA00004236"/>
    </source>
</evidence>
<dbReference type="Proteomes" id="UP000026962">
    <property type="component" value="Chromosome 7"/>
</dbReference>
<dbReference type="CDD" id="cd09323">
    <property type="entry name" value="TDT_SLAC1_like"/>
    <property type="match status" value="1"/>
</dbReference>
<dbReference type="EnsemblPlants" id="OPUNC07G04980.1">
    <property type="protein sequence ID" value="OPUNC07G04980.1"/>
    <property type="gene ID" value="OPUNC07G04980"/>
</dbReference>
<evidence type="ECO:0000256" key="7">
    <source>
        <dbReference type="ARBA" id="ARBA00022989"/>
    </source>
</evidence>
<feature type="transmembrane region" description="Helical" evidence="11">
    <location>
        <begin position="359"/>
        <end position="377"/>
    </location>
</feature>
<feature type="transmembrane region" description="Helical" evidence="11">
    <location>
        <begin position="249"/>
        <end position="271"/>
    </location>
</feature>
<proteinExistence type="inferred from homology"/>
<keyword evidence="7 11" id="KW-1133">Transmembrane helix</keyword>
<evidence type="ECO:0000313" key="13">
    <source>
        <dbReference type="Proteomes" id="UP000026962"/>
    </source>
</evidence>
<dbReference type="OMA" id="TRYLHVA"/>
<dbReference type="GO" id="GO:0012505">
    <property type="term" value="C:endomembrane system"/>
    <property type="evidence" value="ECO:0007669"/>
    <property type="project" value="UniProtKB-SubCell"/>
</dbReference>
<dbReference type="GO" id="GO:0005886">
    <property type="term" value="C:plasma membrane"/>
    <property type="evidence" value="ECO:0007669"/>
    <property type="project" value="UniProtKB-SubCell"/>
</dbReference>
<evidence type="ECO:0000313" key="12">
    <source>
        <dbReference type="EnsemblPlants" id="OPUNC07G04980.1"/>
    </source>
</evidence>
<dbReference type="Pfam" id="PF03595">
    <property type="entry name" value="SLAC1"/>
    <property type="match status" value="1"/>
</dbReference>
<dbReference type="HOGENOM" id="CLU_017679_0_1_1"/>
<evidence type="ECO:0000256" key="10">
    <source>
        <dbReference type="SAM" id="MobiDB-lite"/>
    </source>
</evidence>
<feature type="transmembrane region" description="Helical" evidence="11">
    <location>
        <begin position="484"/>
        <end position="504"/>
    </location>
</feature>
<dbReference type="PANTHER" id="PTHR31269:SF23">
    <property type="entry name" value="OS07G0181100 PROTEIN"/>
    <property type="match status" value="1"/>
</dbReference>
<name>A0A0E0LHU5_ORYPU</name>
<dbReference type="eggNOG" id="ENOG502QQKN">
    <property type="taxonomic scope" value="Eukaryota"/>
</dbReference>
<keyword evidence="4" id="KW-0813">Transport</keyword>
<keyword evidence="6 11" id="KW-0812">Transmembrane</keyword>
<feature type="transmembrane region" description="Helical" evidence="11">
    <location>
        <begin position="510"/>
        <end position="530"/>
    </location>
</feature>
<reference evidence="12" key="1">
    <citation type="submission" date="2015-04" db="UniProtKB">
        <authorList>
            <consortium name="EnsemblPlants"/>
        </authorList>
    </citation>
    <scope>IDENTIFICATION</scope>
</reference>
<keyword evidence="9 11" id="KW-0472">Membrane</keyword>
<feature type="region of interest" description="Disordered" evidence="10">
    <location>
        <begin position="124"/>
        <end position="168"/>
    </location>
</feature>
<feature type="transmembrane region" description="Helical" evidence="11">
    <location>
        <begin position="419"/>
        <end position="439"/>
    </location>
</feature>
<comment type="subcellular location">
    <subcellularLocation>
        <location evidence="2">Cell membrane</location>
    </subcellularLocation>
    <subcellularLocation>
        <location evidence="1">Endomembrane system</location>
        <topology evidence="1">Multi-pass membrane protein</topology>
    </subcellularLocation>
</comment>
<feature type="transmembrane region" description="Helical" evidence="11">
    <location>
        <begin position="542"/>
        <end position="567"/>
    </location>
</feature>
<feature type="transmembrane region" description="Helical" evidence="11">
    <location>
        <begin position="328"/>
        <end position="347"/>
    </location>
</feature>
<evidence type="ECO:0000256" key="8">
    <source>
        <dbReference type="ARBA" id="ARBA00023065"/>
    </source>
</evidence>
<dbReference type="Gene3D" id="1.50.10.150">
    <property type="entry name" value="Voltage-dependent anion channel"/>
    <property type="match status" value="1"/>
</dbReference>
<dbReference type="InterPro" id="IPR004695">
    <property type="entry name" value="SLAC1/Mae1/Ssu1/TehA"/>
</dbReference>
<organism evidence="12">
    <name type="scientific">Oryza punctata</name>
    <name type="common">Red rice</name>
    <dbReference type="NCBI Taxonomy" id="4537"/>
    <lineage>
        <taxon>Eukaryota</taxon>
        <taxon>Viridiplantae</taxon>
        <taxon>Streptophyta</taxon>
        <taxon>Embryophyta</taxon>
        <taxon>Tracheophyta</taxon>
        <taxon>Spermatophyta</taxon>
        <taxon>Magnoliopsida</taxon>
        <taxon>Liliopsida</taxon>
        <taxon>Poales</taxon>
        <taxon>Poaceae</taxon>
        <taxon>BOP clade</taxon>
        <taxon>Oryzoideae</taxon>
        <taxon>Oryzeae</taxon>
        <taxon>Oryzinae</taxon>
        <taxon>Oryza</taxon>
    </lineage>
</organism>
<evidence type="ECO:0000256" key="4">
    <source>
        <dbReference type="ARBA" id="ARBA00022448"/>
    </source>
</evidence>
<evidence type="ECO:0000256" key="1">
    <source>
        <dbReference type="ARBA" id="ARBA00004127"/>
    </source>
</evidence>
<keyword evidence="5" id="KW-1003">Cell membrane</keyword>
<dbReference type="GO" id="GO:0008308">
    <property type="term" value="F:voltage-gated monoatomic anion channel activity"/>
    <property type="evidence" value="ECO:0007669"/>
    <property type="project" value="InterPro"/>
</dbReference>
<evidence type="ECO:0000256" key="3">
    <source>
        <dbReference type="ARBA" id="ARBA00007808"/>
    </source>
</evidence>
<comment type="similarity">
    <text evidence="3">Belongs to the SLAC1 S-type anion channel family.</text>
</comment>
<dbReference type="GO" id="GO:0006873">
    <property type="term" value="P:intracellular monoatomic ion homeostasis"/>
    <property type="evidence" value="ECO:0007669"/>
    <property type="project" value="InterPro"/>
</dbReference>
<sequence length="625" mass="67504">MEANITKPDDGQSLLANVDASNDLAVFDAMATSSRRPPSLHPLRQYPNLTSLAPLPPLHGYVPRQTEVIIFPPLDSPDSYGLKQVVSSISLPATPTGFAAAPTAGVSDSSSSIDLRRQAAMALNVTQRPQQRSPTSRSSSSRPPTAADEVTTFRSPPPTPGGGRYDSFKTWSGRLERQISHLAGVGPDVPSPAGQAVDAAAATMDRHHHSRTVSTLEVGRFFAALEGPELDQLRSEEELVLPVDRTWPFLLRFPVSAFGICLGMGSQAILWKRIAESPPTRYLHVAADVNLVLWWLSAALTCAVSAVYACKVVFFFEAVHREYLHPVRVNFFFAPWIACLFLAIGVPRTVAASTAALPAWLWYVLMAPMLCLELKIYGQWMSSGQRRLSMVANPSNHLSVVGNFVGALLGATMGIREGAVFFFAVGVAHYGVLFVTLYQRLPTNEALPRELHPVFFLFVATPSVASVAWAAIAGEFSLGSRLAYFVAMFLYASLAVRAVSFFISGVRFSLAWWAYTFPMSSAAVATIRYAAEVEDTRLARALCVALAAAATLTVGCLFATTVVHAVVLRSLFPNDVAIAITDHRKVKPKPKDSMEVHCKMHGNGDIESGAPAMTPSPCMPMATAA</sequence>
<dbReference type="InterPro" id="IPR038665">
    <property type="entry name" value="Voltage-dep_anion_channel_sf"/>
</dbReference>
<feature type="transmembrane region" description="Helical" evidence="11">
    <location>
        <begin position="291"/>
        <end position="316"/>
    </location>
</feature>
<evidence type="ECO:0000256" key="11">
    <source>
        <dbReference type="SAM" id="Phobius"/>
    </source>
</evidence>
<evidence type="ECO:0000256" key="9">
    <source>
        <dbReference type="ARBA" id="ARBA00023136"/>
    </source>
</evidence>